<dbReference type="InterPro" id="IPR033889">
    <property type="entry name" value="LanC"/>
</dbReference>
<dbReference type="Pfam" id="PF05147">
    <property type="entry name" value="LANC_like"/>
    <property type="match status" value="1"/>
</dbReference>
<dbReference type="RefSeq" id="WP_255931363.1">
    <property type="nucleotide sequence ID" value="NZ_JANFNH010000039.1"/>
</dbReference>
<organism evidence="2 3">
    <name type="scientific">Streptantibioticus rubrisoli</name>
    <dbReference type="NCBI Taxonomy" id="1387313"/>
    <lineage>
        <taxon>Bacteria</taxon>
        <taxon>Bacillati</taxon>
        <taxon>Actinomycetota</taxon>
        <taxon>Actinomycetes</taxon>
        <taxon>Kitasatosporales</taxon>
        <taxon>Streptomycetaceae</taxon>
        <taxon>Streptantibioticus</taxon>
    </lineage>
</organism>
<comment type="caution">
    <text evidence="2">The sequence shown here is derived from an EMBL/GenBank/DDBJ whole genome shotgun (WGS) entry which is preliminary data.</text>
</comment>
<reference evidence="2 3" key="1">
    <citation type="submission" date="2022-06" db="EMBL/GenBank/DDBJ databases">
        <title>Draft genome sequence of type strain Streptomyces rubrisoli DSM 42083.</title>
        <authorList>
            <person name="Duangmal K."/>
            <person name="Klaysubun C."/>
        </authorList>
    </citation>
    <scope>NUCLEOTIDE SEQUENCE [LARGE SCALE GENOMIC DNA]</scope>
    <source>
        <strain evidence="2 3">DSM 42083</strain>
    </source>
</reference>
<name>A0ABT1PIP7_9ACTN</name>
<dbReference type="Proteomes" id="UP001206206">
    <property type="component" value="Unassembled WGS sequence"/>
</dbReference>
<gene>
    <name evidence="2" type="ORF">NON19_25150</name>
</gene>
<evidence type="ECO:0000313" key="3">
    <source>
        <dbReference type="Proteomes" id="UP001206206"/>
    </source>
</evidence>
<sequence>MTHPHSGAPSAADPTRPSGPTAPGDATRPEDELAAHARRIAADIAARLADPEQVAATATAPDNLVRFPGQPAFGPWAPLALAEGFSGTALLHAELATADPSHRRLAHAHLARAARSLPAGGHPGGLFQGPASLAFAALAARQAPGDYAALLERLDGVIVRRTRELLAAESERLAAGQAGVSMHTYDLISGVTGLARYLLARQPRHDDLVADACRYLVRLAQPITVAGTPLPGWWAPHTPTIGREADFPHGHVNLGLAHGICGPLALLATARTLGVKVTGQDEAIAAIARWVLERQLPGGQWPAIVRPEDLLPGAPPGEPTGRTAWCYGTPGVARALFLAGRCLERADWRGAALDALAEALSDPYGMHDWALCHGWSGLLQVTWRMAHDSGDARLARRLPDLARHILANYAPDAPFGLRHDDPLQARDRAGLLEGAAGAALALHTYACDMPPHTAWDAAFGLV</sequence>
<proteinExistence type="predicted"/>
<protein>
    <submittedName>
        <fullName evidence="2">Lanthionine synthetase C family protein</fullName>
    </submittedName>
</protein>
<feature type="region of interest" description="Disordered" evidence="1">
    <location>
        <begin position="1"/>
        <end position="29"/>
    </location>
</feature>
<dbReference type="SMART" id="SM01260">
    <property type="entry name" value="LANC_like"/>
    <property type="match status" value="1"/>
</dbReference>
<keyword evidence="3" id="KW-1185">Reference proteome</keyword>
<dbReference type="PRINTS" id="PR01955">
    <property type="entry name" value="LANCFRANKIA"/>
</dbReference>
<dbReference type="CDD" id="cd04793">
    <property type="entry name" value="LanC"/>
    <property type="match status" value="1"/>
</dbReference>
<evidence type="ECO:0000313" key="2">
    <source>
        <dbReference type="EMBL" id="MCQ4045230.1"/>
    </source>
</evidence>
<dbReference type="PRINTS" id="PR01950">
    <property type="entry name" value="LANCSUPER"/>
</dbReference>
<evidence type="ECO:0000256" key="1">
    <source>
        <dbReference type="SAM" id="MobiDB-lite"/>
    </source>
</evidence>
<accession>A0ABT1PIP7</accession>
<dbReference type="SUPFAM" id="SSF158745">
    <property type="entry name" value="LanC-like"/>
    <property type="match status" value="1"/>
</dbReference>
<dbReference type="InterPro" id="IPR007822">
    <property type="entry name" value="LANC-like"/>
</dbReference>
<dbReference type="EMBL" id="JANFNH010000039">
    <property type="protein sequence ID" value="MCQ4045230.1"/>
    <property type="molecule type" value="Genomic_DNA"/>
</dbReference>
<dbReference type="Gene3D" id="1.50.10.20">
    <property type="match status" value="1"/>
</dbReference>